<protein>
    <submittedName>
        <fullName evidence="4">MerR family transcriptional regulator</fullName>
    </submittedName>
</protein>
<dbReference type="InterPro" id="IPR000551">
    <property type="entry name" value="MerR-type_HTH_dom"/>
</dbReference>
<reference evidence="4" key="1">
    <citation type="journal article" date="2021" name="PeerJ">
        <title>Extensive microbial diversity within the chicken gut microbiome revealed by metagenomics and culture.</title>
        <authorList>
            <person name="Gilroy R."/>
            <person name="Ravi A."/>
            <person name="Getino M."/>
            <person name="Pursley I."/>
            <person name="Horton D.L."/>
            <person name="Alikhan N.F."/>
            <person name="Baker D."/>
            <person name="Gharbi K."/>
            <person name="Hall N."/>
            <person name="Watson M."/>
            <person name="Adriaenssens E.M."/>
            <person name="Foster-Nyarko E."/>
            <person name="Jarju S."/>
            <person name="Secka A."/>
            <person name="Antonio M."/>
            <person name="Oren A."/>
            <person name="Chaudhuri R.R."/>
            <person name="La Ragione R."/>
            <person name="Hildebrand F."/>
            <person name="Pallen M.J."/>
        </authorList>
    </citation>
    <scope>NUCLEOTIDE SEQUENCE</scope>
    <source>
        <strain evidence="4">CHK185-5351</strain>
    </source>
</reference>
<evidence type="ECO:0000256" key="2">
    <source>
        <dbReference type="SAM" id="MobiDB-lite"/>
    </source>
</evidence>
<feature type="region of interest" description="Disordered" evidence="2">
    <location>
        <begin position="283"/>
        <end position="305"/>
    </location>
</feature>
<dbReference type="Proteomes" id="UP000823849">
    <property type="component" value="Unassembled WGS sequence"/>
</dbReference>
<dbReference type="PANTHER" id="PTHR30204:SF85">
    <property type="entry name" value="MULTIDRUG-EFFLUX TRANSPORTER 2 REGULATOR"/>
    <property type="match status" value="1"/>
</dbReference>
<feature type="domain" description="HTH merR-type" evidence="3">
    <location>
        <begin position="8"/>
        <end position="77"/>
    </location>
</feature>
<dbReference type="InterPro" id="IPR047057">
    <property type="entry name" value="MerR_fam"/>
</dbReference>
<dbReference type="PROSITE" id="PS50937">
    <property type="entry name" value="HTH_MERR_2"/>
    <property type="match status" value="1"/>
</dbReference>
<reference evidence="4" key="2">
    <citation type="submission" date="2021-04" db="EMBL/GenBank/DDBJ databases">
        <authorList>
            <person name="Gilroy R."/>
        </authorList>
    </citation>
    <scope>NUCLEOTIDE SEQUENCE</scope>
    <source>
        <strain evidence="4">CHK185-5351</strain>
    </source>
</reference>
<evidence type="ECO:0000256" key="1">
    <source>
        <dbReference type="ARBA" id="ARBA00023125"/>
    </source>
</evidence>
<dbReference type="GO" id="GO:0003700">
    <property type="term" value="F:DNA-binding transcription factor activity"/>
    <property type="evidence" value="ECO:0007669"/>
    <property type="project" value="InterPro"/>
</dbReference>
<comment type="caution">
    <text evidence="4">The sequence shown here is derived from an EMBL/GenBank/DDBJ whole genome shotgun (WGS) entry which is preliminary data.</text>
</comment>
<name>A0A9D2N737_9FIRM</name>
<accession>A0A9D2N737</accession>
<dbReference type="Gene3D" id="3.20.80.10">
    <property type="entry name" value="Regulatory factor, effector binding domain"/>
    <property type="match status" value="1"/>
</dbReference>
<gene>
    <name evidence="4" type="ORF">H9705_00290</name>
</gene>
<dbReference type="EMBL" id="DWWU01000002">
    <property type="protein sequence ID" value="HJC14254.1"/>
    <property type="molecule type" value="Genomic_DNA"/>
</dbReference>
<dbReference type="GO" id="GO:0003677">
    <property type="term" value="F:DNA binding"/>
    <property type="evidence" value="ECO:0007669"/>
    <property type="project" value="UniProtKB-KW"/>
</dbReference>
<dbReference type="AlphaFoldDB" id="A0A9D2N737"/>
<dbReference type="SUPFAM" id="SSF46955">
    <property type="entry name" value="Putative DNA-binding domain"/>
    <property type="match status" value="1"/>
</dbReference>
<dbReference type="InterPro" id="IPR009061">
    <property type="entry name" value="DNA-bd_dom_put_sf"/>
</dbReference>
<dbReference type="SMART" id="SM00422">
    <property type="entry name" value="HTH_MERR"/>
    <property type="match status" value="1"/>
</dbReference>
<evidence type="ECO:0000313" key="4">
    <source>
        <dbReference type="EMBL" id="HJC14254.1"/>
    </source>
</evidence>
<dbReference type="Pfam" id="PF13411">
    <property type="entry name" value="MerR_1"/>
    <property type="match status" value="1"/>
</dbReference>
<organism evidence="4 5">
    <name type="scientific">Candidatus Fusicatenibacter intestinigallinarum</name>
    <dbReference type="NCBI Taxonomy" id="2838598"/>
    <lineage>
        <taxon>Bacteria</taxon>
        <taxon>Bacillati</taxon>
        <taxon>Bacillota</taxon>
        <taxon>Clostridia</taxon>
        <taxon>Lachnospirales</taxon>
        <taxon>Lachnospiraceae</taxon>
        <taxon>Fusicatenibacter</taxon>
    </lineage>
</organism>
<dbReference type="InterPro" id="IPR011256">
    <property type="entry name" value="Reg_factor_effector_dom_sf"/>
</dbReference>
<evidence type="ECO:0000259" key="3">
    <source>
        <dbReference type="PROSITE" id="PS50937"/>
    </source>
</evidence>
<dbReference type="CDD" id="cd04782">
    <property type="entry name" value="HTH_BltR"/>
    <property type="match status" value="1"/>
</dbReference>
<evidence type="ECO:0000313" key="5">
    <source>
        <dbReference type="Proteomes" id="UP000823849"/>
    </source>
</evidence>
<keyword evidence="1" id="KW-0238">DNA-binding</keyword>
<sequence length="305" mass="35180">MQKFDTPCIKTGDFAKLCGTNKRTLFHYDEIGLFSPAYTDEKGYRFYSETQCDVFFTITYLKELGMPLKEIKSYISHQSPAAMERLLTEQMTQVEAEMKRLSHIRTVIDTKLSLLHQARQLQDVSGLSPVFPETQEEDELLILSEPLYSDDHDLLFSGLCRHIGDCRREELNSGYPYGAMMPWPSLECGNFDTYAYFFTKTRLPQEQIPPDRTIHKKRAGNYAAVYLRGNYYASEGAFEALLSWVRREQKTAGAFVYKEAVLDELSARKEEYLTRISVFLTDSQEEPQPCRQAAKQQAPYVPEES</sequence>
<dbReference type="Gene3D" id="1.10.1660.10">
    <property type="match status" value="1"/>
</dbReference>
<dbReference type="PANTHER" id="PTHR30204">
    <property type="entry name" value="REDOX-CYCLING DRUG-SENSING TRANSCRIPTIONAL ACTIVATOR SOXR"/>
    <property type="match status" value="1"/>
</dbReference>
<proteinExistence type="predicted"/>
<dbReference type="SUPFAM" id="SSF55136">
    <property type="entry name" value="Probable bacterial effector-binding domain"/>
    <property type="match status" value="1"/>
</dbReference>